<gene>
    <name evidence="1" type="ORF">MNB_SUP05-SYMBIONT-4-11</name>
</gene>
<protein>
    <recommendedName>
        <fullName evidence="2">YHS domain-containing protein</fullName>
    </recommendedName>
</protein>
<organism evidence="1">
    <name type="scientific">hydrothermal vent metagenome</name>
    <dbReference type="NCBI Taxonomy" id="652676"/>
    <lineage>
        <taxon>unclassified sequences</taxon>
        <taxon>metagenomes</taxon>
        <taxon>ecological metagenomes</taxon>
    </lineage>
</organism>
<accession>A0A1W1DYT3</accession>
<dbReference type="EMBL" id="FPHY01000116">
    <property type="protein sequence ID" value="SFV86863.1"/>
    <property type="molecule type" value="Genomic_DNA"/>
</dbReference>
<dbReference type="NCBIfam" id="NF041384">
    <property type="entry name" value="YHS_seleno_dom"/>
    <property type="match status" value="1"/>
</dbReference>
<evidence type="ECO:0000313" key="1">
    <source>
        <dbReference type="EMBL" id="SFV86863.1"/>
    </source>
</evidence>
<reference evidence="1" key="1">
    <citation type="submission" date="2016-10" db="EMBL/GenBank/DDBJ databases">
        <authorList>
            <person name="de Groot N.N."/>
        </authorList>
    </citation>
    <scope>NUCLEOTIDE SEQUENCE</scope>
</reference>
<proteinExistence type="predicted"/>
<sequence length="162" mass="18533">MNKILKLITLIGLSAFALQAFSLDFVYTKKAWFGAGSEGNEYAIEGYDAVNYFTQNASVKGSADFAFDYKNKQWHFKDASNLALFKAHPEKYAPQYGGHCAWRMGIDGEGVYGDPTLWAIVDDKLYLNYNKETKRRWEKDIPGFIVKADQFWLGKNKFKTLN</sequence>
<name>A0A1W1DYT3_9ZZZZ</name>
<evidence type="ECO:0008006" key="2">
    <source>
        <dbReference type="Google" id="ProtNLM"/>
    </source>
</evidence>
<dbReference type="AlphaFoldDB" id="A0A1W1DYT3"/>